<dbReference type="InterPro" id="IPR013830">
    <property type="entry name" value="SGNH_hydro"/>
</dbReference>
<dbReference type="Gene3D" id="3.40.50.1110">
    <property type="entry name" value="SGNH hydrolase"/>
    <property type="match status" value="1"/>
</dbReference>
<dbReference type="PANTHER" id="PTHR37981">
    <property type="entry name" value="LIPASE 2"/>
    <property type="match status" value="1"/>
</dbReference>
<dbReference type="InterPro" id="IPR036514">
    <property type="entry name" value="SGNH_hydro_sf"/>
</dbReference>
<keyword evidence="5" id="KW-0378">Hydrolase</keyword>
<dbReference type="Pfam" id="PF14200">
    <property type="entry name" value="RicinB_lectin_2"/>
    <property type="match status" value="1"/>
</dbReference>
<dbReference type="EMBL" id="MIFZ01000223">
    <property type="protein sequence ID" value="OSY51697.1"/>
    <property type="molecule type" value="Genomic_DNA"/>
</dbReference>
<dbReference type="AlphaFoldDB" id="A0A1Y2NXD9"/>
<dbReference type="InterPro" id="IPR035992">
    <property type="entry name" value="Ricin_B-like_lectins"/>
</dbReference>
<evidence type="ECO:0000313" key="5">
    <source>
        <dbReference type="EMBL" id="OSY51697.1"/>
    </source>
</evidence>
<dbReference type="InterPro" id="IPR006311">
    <property type="entry name" value="TAT_signal"/>
</dbReference>
<dbReference type="GO" id="GO:0006629">
    <property type="term" value="P:lipid metabolic process"/>
    <property type="evidence" value="ECO:0007669"/>
    <property type="project" value="TreeGrafter"/>
</dbReference>
<evidence type="ECO:0000313" key="4">
    <source>
        <dbReference type="EMBL" id="KAF0649422.1"/>
    </source>
</evidence>
<dbReference type="InterPro" id="IPR000772">
    <property type="entry name" value="Ricin_B_lectin"/>
</dbReference>
<dbReference type="CDD" id="cd00161">
    <property type="entry name" value="beta-trefoil_Ricin-like"/>
    <property type="match status" value="1"/>
</dbReference>
<reference evidence="5 6" key="2">
    <citation type="submission" date="2016-09" db="EMBL/GenBank/DDBJ databases">
        <title>Streptomyces fradiae DSM40063, a candidate organism with high potential of specific P450 cytochromes.</title>
        <authorList>
            <person name="Grumaz C."/>
            <person name="Vainshtein Y."/>
            <person name="Kirstahler P."/>
            <person name="Sohn K."/>
        </authorList>
    </citation>
    <scope>NUCLEOTIDE SEQUENCE [LARGE SCALE GENOMIC DNA]</scope>
    <source>
        <strain evidence="5 6">DSM 40063</strain>
    </source>
</reference>
<feature type="signal peptide" evidence="2">
    <location>
        <begin position="1"/>
        <end position="32"/>
    </location>
</feature>
<dbReference type="RefSeq" id="WP_085921367.1">
    <property type="nucleotide sequence ID" value="NZ_ASYR01000014.1"/>
</dbReference>
<dbReference type="Gene3D" id="2.80.10.50">
    <property type="match status" value="2"/>
</dbReference>
<evidence type="ECO:0000256" key="1">
    <source>
        <dbReference type="SAM" id="MobiDB-lite"/>
    </source>
</evidence>
<dbReference type="GO" id="GO:0046556">
    <property type="term" value="F:alpha-L-arabinofuranosidase activity"/>
    <property type="evidence" value="ECO:0007669"/>
    <property type="project" value="UniProtKB-EC"/>
</dbReference>
<reference evidence="4 7" key="1">
    <citation type="submission" date="2013-05" db="EMBL/GenBank/DDBJ databases">
        <title>Genome Sequence of Streptomyces fradiae.</title>
        <authorList>
            <person name="Kirby R."/>
        </authorList>
    </citation>
    <scope>NUCLEOTIDE SEQUENCE [LARGE SCALE GENOMIC DNA]</scope>
    <source>
        <strain evidence="4 7">ATCC 10745</strain>
    </source>
</reference>
<dbReference type="SUPFAM" id="SSF50370">
    <property type="entry name" value="Ricin B-like lectins"/>
    <property type="match status" value="1"/>
</dbReference>
<feature type="region of interest" description="Disordered" evidence="1">
    <location>
        <begin position="101"/>
        <end position="129"/>
    </location>
</feature>
<name>A0A1Y2NXD9_STRFR</name>
<comment type="caution">
    <text evidence="5">The sequence shown here is derived from an EMBL/GenBank/DDBJ whole genome shotgun (WGS) entry which is preliminary data.</text>
</comment>
<dbReference type="SMART" id="SM00458">
    <property type="entry name" value="RICIN"/>
    <property type="match status" value="1"/>
</dbReference>
<dbReference type="EMBL" id="ASYR01000014">
    <property type="protein sequence ID" value="KAF0649422.1"/>
    <property type="molecule type" value="Genomic_DNA"/>
</dbReference>
<accession>A0A1Y2NXD9</accession>
<dbReference type="PROSITE" id="PS50231">
    <property type="entry name" value="RICIN_B_LECTIN"/>
    <property type="match status" value="1"/>
</dbReference>
<gene>
    <name evidence="5" type="primary">abfB_2</name>
    <name evidence="5" type="ORF">BG846_02629</name>
    <name evidence="4" type="ORF">K701_12610</name>
</gene>
<sequence>MARTRLRLVCAAAAAALAATLAGTVTAPPAGAAPPAPPAPSAAAVTSGAAASAAAPGAARAAAASAAAPGAARAAAAPAAVRAATPLPAGLERRRAAEATALYGSPEERPLAERPTSLVSLGDSEISGEGIGTYEPGTDGPANWCHRSPDAAIHRTGIPADVTYNVACSGAATPHIRIGGTPQYADELVQSDNLAIKARNTRVKMVLLVAGANDDLQFGPVMTDCVTRYVLLQGPCAPKYGPGWQGRVDALVPKVEQTVRDLRTVMRGAGYADGDYRLVVMSYPSPIGPDFRDNPRFPGKLACGGLGYDSDTVWGRDTAVPAFERGIRAAAAHTGAVYLDASRLFHGHEVCTDETWARGLFVDTSKFPWDENSVRQSFHPNKAGHAAFASCLTQLYAAGVREAGCADPASTGRPVLVPGAWDDKFAPLRNAATGTCVDVTGASTRNGTAVTGWDCHGGRNQGWWRDPARGSVHTEPTHDRCLDVPGARYESGAALIVWDCSGAANQRFLHEAGTLRPAAAPHLCATLASARDPLRLRPCVEGAANQRFT</sequence>
<keyword evidence="7" id="KW-1185">Reference proteome</keyword>
<feature type="domain" description="Ricin B lectin" evidence="3">
    <location>
        <begin position="422"/>
        <end position="549"/>
    </location>
</feature>
<dbReference type="Proteomes" id="UP000731519">
    <property type="component" value="Unassembled WGS sequence"/>
</dbReference>
<dbReference type="SUPFAM" id="SSF52266">
    <property type="entry name" value="SGNH hydrolase"/>
    <property type="match status" value="1"/>
</dbReference>
<dbReference type="PROSITE" id="PS51318">
    <property type="entry name" value="TAT"/>
    <property type="match status" value="1"/>
</dbReference>
<dbReference type="GO" id="GO:0016788">
    <property type="term" value="F:hydrolase activity, acting on ester bonds"/>
    <property type="evidence" value="ECO:0007669"/>
    <property type="project" value="InterPro"/>
</dbReference>
<evidence type="ECO:0000313" key="7">
    <source>
        <dbReference type="Proteomes" id="UP000731519"/>
    </source>
</evidence>
<dbReference type="Proteomes" id="UP000194318">
    <property type="component" value="Unassembled WGS sequence"/>
</dbReference>
<dbReference type="GeneID" id="91405230"/>
<feature type="chain" id="PRO_5012033812" evidence="2">
    <location>
        <begin position="33"/>
        <end position="549"/>
    </location>
</feature>
<dbReference type="Pfam" id="PF13472">
    <property type="entry name" value="Lipase_GDSL_2"/>
    <property type="match status" value="1"/>
</dbReference>
<organism evidence="5 6">
    <name type="scientific">Streptomyces fradiae ATCC 10745 = DSM 40063</name>
    <dbReference type="NCBI Taxonomy" id="1319510"/>
    <lineage>
        <taxon>Bacteria</taxon>
        <taxon>Bacillati</taxon>
        <taxon>Actinomycetota</taxon>
        <taxon>Actinomycetes</taxon>
        <taxon>Kitasatosporales</taxon>
        <taxon>Streptomycetaceae</taxon>
        <taxon>Streptomyces</taxon>
    </lineage>
</organism>
<proteinExistence type="predicted"/>
<evidence type="ECO:0000259" key="3">
    <source>
        <dbReference type="SMART" id="SM00458"/>
    </source>
</evidence>
<keyword evidence="2" id="KW-0732">Signal</keyword>
<evidence type="ECO:0000313" key="6">
    <source>
        <dbReference type="Proteomes" id="UP000194318"/>
    </source>
</evidence>
<evidence type="ECO:0000256" key="2">
    <source>
        <dbReference type="SAM" id="SignalP"/>
    </source>
</evidence>
<keyword evidence="5" id="KW-0326">Glycosidase</keyword>
<protein>
    <submittedName>
        <fullName evidence="5">Extracellular exo-alpha-L-arabinofuranosidase</fullName>
        <ecNumber evidence="5">3.2.1.55</ecNumber>
    </submittedName>
</protein>
<dbReference type="PANTHER" id="PTHR37981:SF1">
    <property type="entry name" value="SGNH HYDROLASE-TYPE ESTERASE DOMAIN-CONTAINING PROTEIN"/>
    <property type="match status" value="1"/>
</dbReference>
<dbReference type="EC" id="3.2.1.55" evidence="5"/>
<dbReference type="InterPro" id="IPR037460">
    <property type="entry name" value="SEST-like"/>
</dbReference>